<name>A0A8B6ESF1_MYTGA</name>
<feature type="signal peptide" evidence="1">
    <location>
        <begin position="1"/>
        <end position="20"/>
    </location>
</feature>
<dbReference type="AlphaFoldDB" id="A0A8B6ESF1"/>
<keyword evidence="1" id="KW-0732">Signal</keyword>
<dbReference type="EMBL" id="UYJE01005570">
    <property type="protein sequence ID" value="VDI38337.1"/>
    <property type="molecule type" value="Genomic_DNA"/>
</dbReference>
<sequence length="167" mass="19231">MTEMNILLGFLMSGFLCILGDKCVVYKEGETIPSLPTGARYGRTCPSIFGHRNYYCVEWDCPKTNYSDPIIPKNGCPYCEENCYFIHCIEYVLADYFAIENQANKNHRESPENVHVSMYEQYLEKPNISHAMMDVTDVHVALPHIRCAICKNPQKYAKAMRKKTETL</sequence>
<evidence type="ECO:0000313" key="3">
    <source>
        <dbReference type="Proteomes" id="UP000596742"/>
    </source>
</evidence>
<organism evidence="2 3">
    <name type="scientific">Mytilus galloprovincialis</name>
    <name type="common">Mediterranean mussel</name>
    <dbReference type="NCBI Taxonomy" id="29158"/>
    <lineage>
        <taxon>Eukaryota</taxon>
        <taxon>Metazoa</taxon>
        <taxon>Spiralia</taxon>
        <taxon>Lophotrochozoa</taxon>
        <taxon>Mollusca</taxon>
        <taxon>Bivalvia</taxon>
        <taxon>Autobranchia</taxon>
        <taxon>Pteriomorphia</taxon>
        <taxon>Mytilida</taxon>
        <taxon>Mytiloidea</taxon>
        <taxon>Mytilidae</taxon>
        <taxon>Mytilinae</taxon>
        <taxon>Mytilus</taxon>
    </lineage>
</organism>
<evidence type="ECO:0008006" key="4">
    <source>
        <dbReference type="Google" id="ProtNLM"/>
    </source>
</evidence>
<reference evidence="2" key="1">
    <citation type="submission" date="2018-11" db="EMBL/GenBank/DDBJ databases">
        <authorList>
            <person name="Alioto T."/>
            <person name="Alioto T."/>
        </authorList>
    </citation>
    <scope>NUCLEOTIDE SEQUENCE</scope>
</reference>
<evidence type="ECO:0000256" key="1">
    <source>
        <dbReference type="SAM" id="SignalP"/>
    </source>
</evidence>
<protein>
    <recommendedName>
        <fullName evidence="4">Secreted protein</fullName>
    </recommendedName>
</protein>
<feature type="chain" id="PRO_5033043730" description="Secreted protein" evidence="1">
    <location>
        <begin position="21"/>
        <end position="167"/>
    </location>
</feature>
<comment type="caution">
    <text evidence="2">The sequence shown here is derived from an EMBL/GenBank/DDBJ whole genome shotgun (WGS) entry which is preliminary data.</text>
</comment>
<evidence type="ECO:0000313" key="2">
    <source>
        <dbReference type="EMBL" id="VDI38337.1"/>
    </source>
</evidence>
<gene>
    <name evidence="2" type="ORF">MGAL_10B045333</name>
</gene>
<dbReference type="Proteomes" id="UP000596742">
    <property type="component" value="Unassembled WGS sequence"/>
</dbReference>
<keyword evidence="3" id="KW-1185">Reference proteome</keyword>
<accession>A0A8B6ESF1</accession>
<proteinExistence type="predicted"/>